<dbReference type="PANTHER" id="PTHR45867">
    <property type="entry name" value="PURPLE ACID PHOSPHATASE"/>
    <property type="match status" value="1"/>
</dbReference>
<proteinExistence type="inferred from homology"/>
<keyword evidence="1" id="KW-0732">Signal</keyword>
<feature type="domain" description="Calcineurin-like phosphoesterase" evidence="5">
    <location>
        <begin position="115"/>
        <end position="319"/>
    </location>
</feature>
<dbReference type="AlphaFoldDB" id="A0AAW1AYN2"/>
<dbReference type="Pfam" id="PF00149">
    <property type="entry name" value="Metallophos"/>
    <property type="match status" value="1"/>
</dbReference>
<dbReference type="GO" id="GO:0003993">
    <property type="term" value="F:acid phosphatase activity"/>
    <property type="evidence" value="ECO:0007669"/>
    <property type="project" value="UniProtKB-EC"/>
</dbReference>
<protein>
    <recommendedName>
        <fullName evidence="3">Purple acid phosphatase</fullName>
        <ecNumber evidence="3">3.1.3.2</ecNumber>
    </recommendedName>
</protein>
<dbReference type="SUPFAM" id="SSF49363">
    <property type="entry name" value="Purple acid phosphatase, N-terminal domain"/>
    <property type="match status" value="1"/>
</dbReference>
<dbReference type="Pfam" id="PF14008">
    <property type="entry name" value="Metallophos_C"/>
    <property type="match status" value="1"/>
</dbReference>
<gene>
    <name evidence="8" type="ORF">NXF25_014770</name>
</gene>
<dbReference type="GO" id="GO:0046872">
    <property type="term" value="F:metal ion binding"/>
    <property type="evidence" value="ECO:0007669"/>
    <property type="project" value="InterPro"/>
</dbReference>
<reference evidence="8 9" key="1">
    <citation type="journal article" date="2024" name="Proc. Natl. Acad. Sci. U.S.A.">
        <title>The genetic regulatory architecture and epigenomic basis for age-related changes in rattlesnake venom.</title>
        <authorList>
            <person name="Hogan M.P."/>
            <person name="Holding M.L."/>
            <person name="Nystrom G.S."/>
            <person name="Colston T.J."/>
            <person name="Bartlett D.A."/>
            <person name="Mason A.J."/>
            <person name="Ellsworth S.A."/>
            <person name="Rautsaw R.M."/>
            <person name="Lawrence K.C."/>
            <person name="Strickland J.L."/>
            <person name="He B."/>
            <person name="Fraser P."/>
            <person name="Margres M.J."/>
            <person name="Gilbert D.M."/>
            <person name="Gibbs H.L."/>
            <person name="Parkinson C.L."/>
            <person name="Rokyta D.R."/>
        </authorList>
    </citation>
    <scope>NUCLEOTIDE SEQUENCE [LARGE SCALE GENOMIC DNA]</scope>
    <source>
        <strain evidence="8">DRR0105</strain>
    </source>
</reference>
<evidence type="ECO:0000313" key="8">
    <source>
        <dbReference type="EMBL" id="KAK9394242.1"/>
    </source>
</evidence>
<dbReference type="Gene3D" id="2.60.40.380">
    <property type="entry name" value="Purple acid phosphatase-like, N-terminal"/>
    <property type="match status" value="1"/>
</dbReference>
<organism evidence="8 9">
    <name type="scientific">Crotalus adamanteus</name>
    <name type="common">Eastern diamondback rattlesnake</name>
    <dbReference type="NCBI Taxonomy" id="8729"/>
    <lineage>
        <taxon>Eukaryota</taxon>
        <taxon>Metazoa</taxon>
        <taxon>Chordata</taxon>
        <taxon>Craniata</taxon>
        <taxon>Vertebrata</taxon>
        <taxon>Euteleostomi</taxon>
        <taxon>Lepidosauria</taxon>
        <taxon>Squamata</taxon>
        <taxon>Bifurcata</taxon>
        <taxon>Unidentata</taxon>
        <taxon>Episquamata</taxon>
        <taxon>Toxicofera</taxon>
        <taxon>Serpentes</taxon>
        <taxon>Colubroidea</taxon>
        <taxon>Viperidae</taxon>
        <taxon>Crotalinae</taxon>
        <taxon>Crotalus</taxon>
    </lineage>
</organism>
<dbReference type="InterPro" id="IPR015914">
    <property type="entry name" value="PAPs_N"/>
</dbReference>
<evidence type="ECO:0000256" key="1">
    <source>
        <dbReference type="ARBA" id="ARBA00022729"/>
    </source>
</evidence>
<dbReference type="InterPro" id="IPR029052">
    <property type="entry name" value="Metallo-depent_PP-like"/>
</dbReference>
<dbReference type="Gene3D" id="3.60.21.10">
    <property type="match status" value="1"/>
</dbReference>
<evidence type="ECO:0000313" key="9">
    <source>
        <dbReference type="Proteomes" id="UP001474421"/>
    </source>
</evidence>
<evidence type="ECO:0000259" key="5">
    <source>
        <dbReference type="Pfam" id="PF00149"/>
    </source>
</evidence>
<dbReference type="EMBL" id="JAOTOJ010000011">
    <property type="protein sequence ID" value="KAK9394242.1"/>
    <property type="molecule type" value="Genomic_DNA"/>
</dbReference>
<name>A0AAW1AYN2_CROAD</name>
<accession>A0AAW1AYN2</accession>
<feature type="domain" description="Purple acid phosphatase C-terminal" evidence="6">
    <location>
        <begin position="345"/>
        <end position="405"/>
    </location>
</feature>
<evidence type="ECO:0000256" key="2">
    <source>
        <dbReference type="ARBA" id="ARBA00023180"/>
    </source>
</evidence>
<keyword evidence="2" id="KW-0325">Glycoprotein</keyword>
<comment type="catalytic activity">
    <reaction evidence="3">
        <text>a phosphate monoester + H2O = an alcohol + phosphate</text>
        <dbReference type="Rhea" id="RHEA:15017"/>
        <dbReference type="ChEBI" id="CHEBI:15377"/>
        <dbReference type="ChEBI" id="CHEBI:30879"/>
        <dbReference type="ChEBI" id="CHEBI:43474"/>
        <dbReference type="ChEBI" id="CHEBI:67140"/>
        <dbReference type="EC" id="3.1.3.2"/>
    </reaction>
</comment>
<dbReference type="InterPro" id="IPR041792">
    <property type="entry name" value="MPP_PAP"/>
</dbReference>
<keyword evidence="9" id="KW-1185">Reference proteome</keyword>
<dbReference type="PANTHER" id="PTHR45867:SF3">
    <property type="entry name" value="ACID PHOSPHATASE TYPE 7"/>
    <property type="match status" value="1"/>
</dbReference>
<dbReference type="CDD" id="cd00839">
    <property type="entry name" value="MPP_PAPs"/>
    <property type="match status" value="1"/>
</dbReference>
<evidence type="ECO:0000256" key="4">
    <source>
        <dbReference type="SAM" id="MobiDB-lite"/>
    </source>
</evidence>
<sequence>MPQLRCEGPVQPEQVHLSYPGDPTSMVVTWTTFGLAESLVVFGKAPGKDLPHRASGNATRFVDGGSLGRAMFIHRVTLHGLLPGQNYLYRCGSPWGWSRPYGFRALLNGSSWSPRFALFGDMGLENPQSLPRLQREVQQGWYDAVLHIGDFAYDLHSDNATVGDAFMRKIEAVAAFVPYMTCPGNHEEKYNFSNYRSRFSMPGDTENLWYSWDVGPAHLIAFSTEVYFYLDYGEQLVAKQFQWLERDLQEANRPARRGERPWIITMGHRPMYCSNNDKDDCTQYESIVRKGLKLDRYGLEDLFFKYGVDLMLWAHEHSYERLWPLYDYKVYNGSTTAPYTNPRVPVHIITGSAGCVERLDPFIPDPREWSALRVEDYGYARMQIVNRTHLWLEQVSDDQNGKVVDKIWLIKDRPGPGIDLHRKGSFAIGTRDVLQDRAAPRVTAGLSGGYRPTGSLLERSPARRCLIKSEPSSFRPPRGAGHSVAKRRGGACPRMLPGRDLAGSQNGVVVVVVLLVNRTGTGLCGGGGEGSGSC</sequence>
<evidence type="ECO:0000259" key="6">
    <source>
        <dbReference type="Pfam" id="PF14008"/>
    </source>
</evidence>
<feature type="domain" description="Purple acid phosphatase N-terminal" evidence="7">
    <location>
        <begin position="12"/>
        <end position="104"/>
    </location>
</feature>
<keyword evidence="3" id="KW-0378">Hydrolase</keyword>
<dbReference type="InterPro" id="IPR004843">
    <property type="entry name" value="Calcineurin-like_PHP"/>
</dbReference>
<comment type="caution">
    <text evidence="8">The sequence shown here is derived from an EMBL/GenBank/DDBJ whole genome shotgun (WGS) entry which is preliminary data.</text>
</comment>
<comment type="similarity">
    <text evidence="3">Belongs to the metallophosphoesterase superfamily. Purple acid phosphatase family.</text>
</comment>
<dbReference type="EC" id="3.1.3.2" evidence="3"/>
<dbReference type="InterPro" id="IPR008963">
    <property type="entry name" value="Purple_acid_Pase-like_N"/>
</dbReference>
<evidence type="ECO:0000256" key="3">
    <source>
        <dbReference type="RuleBase" id="RU361203"/>
    </source>
</evidence>
<dbReference type="Pfam" id="PF16656">
    <property type="entry name" value="Pur_ac_phosph_N"/>
    <property type="match status" value="1"/>
</dbReference>
<evidence type="ECO:0000259" key="7">
    <source>
        <dbReference type="Pfam" id="PF16656"/>
    </source>
</evidence>
<dbReference type="InterPro" id="IPR025733">
    <property type="entry name" value="PAPs_C"/>
</dbReference>
<feature type="region of interest" description="Disordered" evidence="4">
    <location>
        <begin position="469"/>
        <end position="490"/>
    </location>
</feature>
<dbReference type="SUPFAM" id="SSF56300">
    <property type="entry name" value="Metallo-dependent phosphatases"/>
    <property type="match status" value="1"/>
</dbReference>
<dbReference type="Proteomes" id="UP001474421">
    <property type="component" value="Unassembled WGS sequence"/>
</dbReference>